<dbReference type="GO" id="GO:0006406">
    <property type="term" value="P:mRNA export from nucleus"/>
    <property type="evidence" value="ECO:0007669"/>
    <property type="project" value="TreeGrafter"/>
</dbReference>
<keyword evidence="7" id="KW-1185">Reference proteome</keyword>
<feature type="coiled-coil region" evidence="4">
    <location>
        <begin position="209"/>
        <end position="239"/>
    </location>
</feature>
<dbReference type="OrthoDB" id="20582at2759"/>
<dbReference type="PANTHER" id="PTHR13375:SF3">
    <property type="entry name" value="THO COMPLEX SUBUNIT 5 HOMOLOG"/>
    <property type="match status" value="1"/>
</dbReference>
<dbReference type="Pfam" id="PF09766">
    <property type="entry name" value="FmiP_Thoc5"/>
    <property type="match status" value="1"/>
</dbReference>
<dbReference type="InterPro" id="IPR019163">
    <property type="entry name" value="THO_Thoc5"/>
</dbReference>
<keyword evidence="3" id="KW-0539">Nucleus</keyword>
<sequence>MSSTSKDAPDKKRKKTSKSDLSPLKGSGLDGKKIKLETHRDSRTIVVAHGTKSPRQLFYQEDEESMKRDAKQDMELYKAACEEIQLMMLKVKKMKDSDSSDTAVLDECRIHGSLQFATLKKLNRLAHMRCKKVRDSTHEAKQKIDQYNLQLQNLLYETTHLQKEITKCLEFTSKDEDIELVDVEEFYKEAPPEISKIEKTEGDEHELRLARLDWELEQRKQLAKKLKDALSSKEGLSKNIATKKENLDSLQPKLNAILKETKPIQEELGMPFDEVRQQHKMARFLPRPLYVLYMQASAYHEACDKAMSVTINGEMEEVKSLEPDYAAKLLFDSDSEPEEQEDGKKVSKHRRKTAGDKLDLKRKKLLRQHPLTVDISINCGDSNVLELNFCYLMLLEVVTVKLKANINATTSISGGDLLSEDMLLNCLYPGDDGKTSPNPTNGYPLNKLGITRLDNFSGTIGKPYMWAQWLSGLEFLESEDAEFNVNQQASNSVSSSRMEETLLKIRRRVNSRIALQKQLASLERCSVNVSPEHLELFPHKVLSKISSWKRTTYEDFVSVPYTEEMTEEGLVQESDMFFTTVLERGSAKLIAQVVISPDYPNQPPLLATQVHYGTKRTAFSDESIKEIEAEVNLHFEELTSQKSCDQLLSNQMQRLLMCFDVYLETEENNAAVSGPKEFPKENIYQRTCRGRNRGRPYFYNKLRGYFIQRH</sequence>
<dbReference type="EMBL" id="CAIIXF020000012">
    <property type="protein sequence ID" value="CAH1801716.1"/>
    <property type="molecule type" value="Genomic_DNA"/>
</dbReference>
<evidence type="ECO:0000313" key="7">
    <source>
        <dbReference type="Proteomes" id="UP000749559"/>
    </source>
</evidence>
<keyword evidence="4" id="KW-0175">Coiled coil</keyword>
<organism evidence="6 7">
    <name type="scientific">Owenia fusiformis</name>
    <name type="common">Polychaete worm</name>
    <dbReference type="NCBI Taxonomy" id="6347"/>
    <lineage>
        <taxon>Eukaryota</taxon>
        <taxon>Metazoa</taxon>
        <taxon>Spiralia</taxon>
        <taxon>Lophotrochozoa</taxon>
        <taxon>Annelida</taxon>
        <taxon>Polychaeta</taxon>
        <taxon>Sedentaria</taxon>
        <taxon>Canalipalpata</taxon>
        <taxon>Sabellida</taxon>
        <taxon>Oweniida</taxon>
        <taxon>Oweniidae</taxon>
        <taxon>Owenia</taxon>
    </lineage>
</organism>
<gene>
    <name evidence="6" type="ORF">OFUS_LOCUS25481</name>
</gene>
<reference evidence="6" key="1">
    <citation type="submission" date="2022-03" db="EMBL/GenBank/DDBJ databases">
        <authorList>
            <person name="Martin C."/>
        </authorList>
    </citation>
    <scope>NUCLEOTIDE SEQUENCE</scope>
</reference>
<comment type="similarity">
    <text evidence="2">Belongs to the THOC5 family.</text>
</comment>
<proteinExistence type="inferred from homology"/>
<dbReference type="Proteomes" id="UP000749559">
    <property type="component" value="Unassembled WGS sequence"/>
</dbReference>
<evidence type="ECO:0000313" key="6">
    <source>
        <dbReference type="EMBL" id="CAH1801716.1"/>
    </source>
</evidence>
<feature type="region of interest" description="Disordered" evidence="5">
    <location>
        <begin position="332"/>
        <end position="354"/>
    </location>
</feature>
<evidence type="ECO:0000256" key="1">
    <source>
        <dbReference type="ARBA" id="ARBA00004123"/>
    </source>
</evidence>
<name>A0A8J1TK90_OWEFU</name>
<evidence type="ECO:0000256" key="4">
    <source>
        <dbReference type="SAM" id="Coils"/>
    </source>
</evidence>
<evidence type="ECO:0000256" key="3">
    <source>
        <dbReference type="ARBA" id="ARBA00023242"/>
    </source>
</evidence>
<dbReference type="GO" id="GO:0000445">
    <property type="term" value="C:THO complex part of transcription export complex"/>
    <property type="evidence" value="ECO:0007669"/>
    <property type="project" value="TreeGrafter"/>
</dbReference>
<protein>
    <submittedName>
        <fullName evidence="6">Uncharacterized protein</fullName>
    </submittedName>
</protein>
<comment type="subcellular location">
    <subcellularLocation>
        <location evidence="1">Nucleus</location>
    </subcellularLocation>
</comment>
<dbReference type="PANTHER" id="PTHR13375">
    <property type="entry name" value="FMS INTERACTING PROTEIN"/>
    <property type="match status" value="1"/>
</dbReference>
<dbReference type="AlphaFoldDB" id="A0A8J1TK90"/>
<comment type="caution">
    <text evidence="6">The sequence shown here is derived from an EMBL/GenBank/DDBJ whole genome shotgun (WGS) entry which is preliminary data.</text>
</comment>
<dbReference type="GO" id="GO:0003729">
    <property type="term" value="F:mRNA binding"/>
    <property type="evidence" value="ECO:0007669"/>
    <property type="project" value="TreeGrafter"/>
</dbReference>
<accession>A0A8J1TK90</accession>
<evidence type="ECO:0000256" key="2">
    <source>
        <dbReference type="ARBA" id="ARBA00008044"/>
    </source>
</evidence>
<feature type="region of interest" description="Disordered" evidence="5">
    <location>
        <begin position="1"/>
        <end position="35"/>
    </location>
</feature>
<evidence type="ECO:0000256" key="5">
    <source>
        <dbReference type="SAM" id="MobiDB-lite"/>
    </source>
</evidence>